<dbReference type="EMBL" id="MFFM01000003">
    <property type="protein sequence ID" value="OGF14343.1"/>
    <property type="molecule type" value="Genomic_DNA"/>
</dbReference>
<name>A0A1F5RJH2_9BACT</name>
<reference evidence="1 2" key="1">
    <citation type="journal article" date="2016" name="Nat. Commun.">
        <title>Thousands of microbial genomes shed light on interconnected biogeochemical processes in an aquifer system.</title>
        <authorList>
            <person name="Anantharaman K."/>
            <person name="Brown C.T."/>
            <person name="Hug L.A."/>
            <person name="Sharon I."/>
            <person name="Castelle C.J."/>
            <person name="Probst A.J."/>
            <person name="Thomas B.C."/>
            <person name="Singh A."/>
            <person name="Wilkins M.J."/>
            <person name="Karaoz U."/>
            <person name="Brodie E.L."/>
            <person name="Williams K.H."/>
            <person name="Hubbard S.S."/>
            <person name="Banfield J.F."/>
        </authorList>
    </citation>
    <scope>NUCLEOTIDE SEQUENCE [LARGE SCALE GENOMIC DNA]</scope>
</reference>
<comment type="caution">
    <text evidence="1">The sequence shown here is derived from an EMBL/GenBank/DDBJ whole genome shotgun (WGS) entry which is preliminary data.</text>
</comment>
<proteinExistence type="predicted"/>
<evidence type="ECO:0000313" key="2">
    <source>
        <dbReference type="Proteomes" id="UP000177230"/>
    </source>
</evidence>
<organism evidence="1 2">
    <name type="scientific">Candidatus Edwardsbacteria bacterium GWF2_54_11</name>
    <dbReference type="NCBI Taxonomy" id="1817851"/>
    <lineage>
        <taxon>Bacteria</taxon>
        <taxon>Candidatus Edwardsiibacteriota</taxon>
    </lineage>
</organism>
<evidence type="ECO:0000313" key="1">
    <source>
        <dbReference type="EMBL" id="OGF14343.1"/>
    </source>
</evidence>
<dbReference type="Proteomes" id="UP000177230">
    <property type="component" value="Unassembled WGS sequence"/>
</dbReference>
<gene>
    <name evidence="1" type="ORF">A2024_10165</name>
</gene>
<sequence>MNHKDTKTQRKNLRENKMDNNQDFINALILDMLEIDDETVDTIIKETPIEESYKDRLVKEYRECKLTNVDIINSLIYLLHNEYIMAVNANSGKPEKGIDINNIFADKANIWLRVTDSGRMYYNNIYDKFWID</sequence>
<dbReference type="AlphaFoldDB" id="A0A1F5RJH2"/>
<protein>
    <submittedName>
        <fullName evidence="1">Uncharacterized protein</fullName>
    </submittedName>
</protein>
<accession>A0A1F5RJH2</accession>